<comment type="caution">
    <text evidence="1">The sequence shown here is derived from an EMBL/GenBank/DDBJ whole genome shotgun (WGS) entry which is preliminary data.</text>
</comment>
<gene>
    <name evidence="1" type="ORF">CIL05_14325</name>
</gene>
<organism evidence="1 2">
    <name type="scientific">Virgibacillus profundi</name>
    <dbReference type="NCBI Taxonomy" id="2024555"/>
    <lineage>
        <taxon>Bacteria</taxon>
        <taxon>Bacillati</taxon>
        <taxon>Bacillota</taxon>
        <taxon>Bacilli</taxon>
        <taxon>Bacillales</taxon>
        <taxon>Bacillaceae</taxon>
        <taxon>Virgibacillus</taxon>
    </lineage>
</organism>
<accession>A0A2A2ICE2</accession>
<dbReference type="Proteomes" id="UP000218887">
    <property type="component" value="Unassembled WGS sequence"/>
</dbReference>
<name>A0A2A2ICE2_9BACI</name>
<dbReference type="PROSITE" id="PS51257">
    <property type="entry name" value="PROKAR_LIPOPROTEIN"/>
    <property type="match status" value="1"/>
</dbReference>
<sequence>MKKILSILILILLAACVKEEPAIEKTDTVTDDPSNEPELVEEVNENEDEVEEYIEFAFEDEQIRINLKMVPILDAYLNAVNDRQTAIEKMEIERIYADSPSMYLLEFSCQNNLCSYLLFNSNADTQTYLLADLAKSVSMIGSPDHTKMLFLFQRNSSLPLPLTNMVVIDLEAWEPLPLINETTDSNILDYTWPLISAEWIDNETISAAKPAVLEPSGELINEWLVSEGSIVTNIVLRISHN</sequence>
<dbReference type="AlphaFoldDB" id="A0A2A2ICE2"/>
<evidence type="ECO:0000313" key="1">
    <source>
        <dbReference type="EMBL" id="PAV28800.1"/>
    </source>
</evidence>
<dbReference type="EMBL" id="NPOA01000010">
    <property type="protein sequence ID" value="PAV28800.1"/>
    <property type="molecule type" value="Genomic_DNA"/>
</dbReference>
<evidence type="ECO:0008006" key="3">
    <source>
        <dbReference type="Google" id="ProtNLM"/>
    </source>
</evidence>
<dbReference type="RefSeq" id="WP_095656240.1">
    <property type="nucleotide sequence ID" value="NZ_NPOA01000010.1"/>
</dbReference>
<dbReference type="OrthoDB" id="2829902at2"/>
<proteinExistence type="predicted"/>
<keyword evidence="2" id="KW-1185">Reference proteome</keyword>
<reference evidence="1 2" key="1">
    <citation type="submission" date="2017-08" db="EMBL/GenBank/DDBJ databases">
        <title>Virgibacillus indicus sp. nov. and Virgibacillus profoundi sp. nov, two moderately halophilic bacteria isolated from marine sediment by using the Microfluidic Streak Plate.</title>
        <authorList>
            <person name="Xu B."/>
            <person name="Hu B."/>
            <person name="Wang J."/>
            <person name="Zhu Y."/>
            <person name="Huang L."/>
            <person name="Du W."/>
            <person name="Huang Y."/>
        </authorList>
    </citation>
    <scope>NUCLEOTIDE SEQUENCE [LARGE SCALE GENOMIC DNA]</scope>
    <source>
        <strain evidence="1 2">IO3-P3-H5</strain>
    </source>
</reference>
<protein>
    <recommendedName>
        <fullName evidence="3">Lipoprotein</fullName>
    </recommendedName>
</protein>
<evidence type="ECO:0000313" key="2">
    <source>
        <dbReference type="Proteomes" id="UP000218887"/>
    </source>
</evidence>